<sequence>AEGGSCLGETLLRLLVPSAGLSLSADTLRCISNNGLCHQTLCPRTPFKFGTCSHGRATCCKGRLSTLGVSRPEWVCSLSQEHSESGSPLGAGSEGSVIPKFQLAPQGNPSQDHSRWSGQ</sequence>
<evidence type="ECO:0000313" key="3">
    <source>
        <dbReference type="Ensembl" id="ENSGEVP00005010901.1"/>
    </source>
</evidence>
<dbReference type="GeneTree" id="ENSGT00990000212697"/>
<evidence type="ECO:0000256" key="1">
    <source>
        <dbReference type="SAM" id="MobiDB-lite"/>
    </source>
</evidence>
<dbReference type="Gene3D" id="3.10.360.10">
    <property type="entry name" value="Antimicrobial Peptide, Beta-defensin 2, Chain A"/>
    <property type="match status" value="1"/>
</dbReference>
<dbReference type="Pfam" id="PF00711">
    <property type="entry name" value="Defensin_beta"/>
    <property type="match status" value="1"/>
</dbReference>
<organism evidence="3 4">
    <name type="scientific">Gopherus evgoodei</name>
    <name type="common">Goodes thornscrub tortoise</name>
    <dbReference type="NCBI Taxonomy" id="1825980"/>
    <lineage>
        <taxon>Eukaryota</taxon>
        <taxon>Metazoa</taxon>
        <taxon>Chordata</taxon>
        <taxon>Craniata</taxon>
        <taxon>Vertebrata</taxon>
        <taxon>Euteleostomi</taxon>
        <taxon>Archelosauria</taxon>
        <taxon>Testudinata</taxon>
        <taxon>Testudines</taxon>
        <taxon>Cryptodira</taxon>
        <taxon>Durocryptodira</taxon>
        <taxon>Testudinoidea</taxon>
        <taxon>Testudinidae</taxon>
        <taxon>Gopherus</taxon>
    </lineage>
</organism>
<reference evidence="3" key="1">
    <citation type="submission" date="2025-08" db="UniProtKB">
        <authorList>
            <consortium name="Ensembl"/>
        </authorList>
    </citation>
    <scope>IDENTIFICATION</scope>
</reference>
<dbReference type="GO" id="GO:0006952">
    <property type="term" value="P:defense response"/>
    <property type="evidence" value="ECO:0007669"/>
    <property type="project" value="InterPro"/>
</dbReference>
<dbReference type="Ensembl" id="ENSGEVT00005011421.1">
    <property type="protein sequence ID" value="ENSGEVP00005010901.1"/>
    <property type="gene ID" value="ENSGEVG00005007690.1"/>
</dbReference>
<dbReference type="InterPro" id="IPR001855">
    <property type="entry name" value="Defensin_beta-like"/>
</dbReference>
<proteinExistence type="predicted"/>
<name>A0A8C4W9T1_9SAUR</name>
<evidence type="ECO:0000313" key="4">
    <source>
        <dbReference type="Proteomes" id="UP000694390"/>
    </source>
</evidence>
<protein>
    <recommendedName>
        <fullName evidence="2">Beta-defensin-like domain-containing protein</fullName>
    </recommendedName>
</protein>
<keyword evidence="4" id="KW-1185">Reference proteome</keyword>
<dbReference type="GO" id="GO:0005576">
    <property type="term" value="C:extracellular region"/>
    <property type="evidence" value="ECO:0007669"/>
    <property type="project" value="InterPro"/>
</dbReference>
<feature type="domain" description="Beta-defensin-like" evidence="2">
    <location>
        <begin position="26"/>
        <end position="61"/>
    </location>
</feature>
<reference evidence="3" key="2">
    <citation type="submission" date="2025-09" db="UniProtKB">
        <authorList>
            <consortium name="Ensembl"/>
        </authorList>
    </citation>
    <scope>IDENTIFICATION</scope>
</reference>
<dbReference type="AlphaFoldDB" id="A0A8C4W9T1"/>
<feature type="region of interest" description="Disordered" evidence="1">
    <location>
        <begin position="81"/>
        <end position="119"/>
    </location>
</feature>
<dbReference type="SUPFAM" id="SSF57392">
    <property type="entry name" value="Defensin-like"/>
    <property type="match status" value="1"/>
</dbReference>
<dbReference type="Proteomes" id="UP000694390">
    <property type="component" value="Unassembled WGS sequence"/>
</dbReference>
<accession>A0A8C4W9T1</accession>
<evidence type="ECO:0000259" key="2">
    <source>
        <dbReference type="Pfam" id="PF00711"/>
    </source>
</evidence>